<dbReference type="InterPro" id="IPR008271">
    <property type="entry name" value="Ser/Thr_kinase_AS"/>
</dbReference>
<dbReference type="PANTHER" id="PTHR43289">
    <property type="entry name" value="MITOGEN-ACTIVATED PROTEIN KINASE KINASE KINASE 20-RELATED"/>
    <property type="match status" value="1"/>
</dbReference>
<feature type="compositionally biased region" description="Low complexity" evidence="9">
    <location>
        <begin position="368"/>
        <end position="404"/>
    </location>
</feature>
<keyword evidence="5 12" id="KW-0418">Kinase</keyword>
<evidence type="ECO:0000256" key="8">
    <source>
        <dbReference type="ARBA" id="ARBA00048679"/>
    </source>
</evidence>
<keyword evidence="10" id="KW-0472">Membrane</keyword>
<gene>
    <name evidence="12" type="ORF">GA0070609_0957</name>
</gene>
<dbReference type="SMART" id="SM00220">
    <property type="entry name" value="S_TKc"/>
    <property type="match status" value="1"/>
</dbReference>
<feature type="region of interest" description="Disordered" evidence="9">
    <location>
        <begin position="341"/>
        <end position="503"/>
    </location>
</feature>
<evidence type="ECO:0000256" key="4">
    <source>
        <dbReference type="ARBA" id="ARBA00022741"/>
    </source>
</evidence>
<dbReference type="Gene3D" id="3.30.200.20">
    <property type="entry name" value="Phosphorylase Kinase, domain 1"/>
    <property type="match status" value="1"/>
</dbReference>
<keyword evidence="3" id="KW-0808">Transferase</keyword>
<feature type="compositionally biased region" description="Low complexity" evidence="9">
    <location>
        <begin position="572"/>
        <end position="590"/>
    </location>
</feature>
<feature type="region of interest" description="Disordered" evidence="9">
    <location>
        <begin position="1"/>
        <end position="22"/>
    </location>
</feature>
<dbReference type="GO" id="GO:0045717">
    <property type="term" value="P:negative regulation of fatty acid biosynthetic process"/>
    <property type="evidence" value="ECO:0007669"/>
    <property type="project" value="UniProtKB-ARBA"/>
</dbReference>
<keyword evidence="2 12" id="KW-0723">Serine/threonine-protein kinase</keyword>
<accession>A0A1C5H4L9</accession>
<dbReference type="AlphaFoldDB" id="A0A1C5H4L9"/>
<dbReference type="EC" id="2.7.11.1" evidence="1"/>
<dbReference type="PANTHER" id="PTHR43289:SF6">
    <property type="entry name" value="SERINE_THREONINE-PROTEIN KINASE NEKL-3"/>
    <property type="match status" value="1"/>
</dbReference>
<dbReference type="InterPro" id="IPR000719">
    <property type="entry name" value="Prot_kinase_dom"/>
</dbReference>
<evidence type="ECO:0000259" key="11">
    <source>
        <dbReference type="PROSITE" id="PS50011"/>
    </source>
</evidence>
<dbReference type="PROSITE" id="PS00108">
    <property type="entry name" value="PROTEIN_KINASE_ST"/>
    <property type="match status" value="1"/>
</dbReference>
<feature type="compositionally biased region" description="Low complexity" evidence="9">
    <location>
        <begin position="418"/>
        <end position="451"/>
    </location>
</feature>
<feature type="transmembrane region" description="Helical" evidence="10">
    <location>
        <begin position="509"/>
        <end position="533"/>
    </location>
</feature>
<dbReference type="GO" id="GO:0004674">
    <property type="term" value="F:protein serine/threonine kinase activity"/>
    <property type="evidence" value="ECO:0007669"/>
    <property type="project" value="UniProtKB-KW"/>
</dbReference>
<sequence length="732" mass="72736">MGRTLASVVGRTDGGRSLVPRDRGRGLIQADGAGRYRGPVLTQGVVLSERYRLGERVATGGMGAVWRCTDLLLEREVAVKVLLPALTADPEFTTRFRAEARMLAALRHPGVVAVHDVGRATLADGSEVDYLVMEYVAGEPLGTWIRRAGRLDAASTMSVVAQAAEALHAAHLAGIVHRDVKPGNLLVKPDGRVVLVDFGIARSGSTAGITAAHTMLGTATYMSPEQATGQPVSPVTDVYALGAVAYFCLAGRPPFEGENPLQVALRHQQDEPAPLPPGTPPAVVALVERAMAKRPGDRYPSAAALAEAAAETRDATLASIPVSARPPWAVAGPSPTVTPPLAVEPVSGAGPAAATPPPAADRSGSFGGTSASGPAPATPAPAGQLPPAGLTGPSGPPTGSAAAPVSPPGPVPPPPAGPTTAPVWPFGPAAAPVSPSGPAATPVSPSGAHPAPVSPPSGAPSGFAAAGFAPGRAPAGPPAPTPGQPGADAWGLPPTREDPVEPRPGRRRIALVGAAAAVLLLVVGVVAATTLFAGDPGDGDRPAALTGGSADPMTGEPAPAPTDGNGRLGTEPTPGGSPSATPAPSGTPGRPTAPPPGGPAPTGGASTQPSATPSTSRPEKPNPYTPAQACGSGYQVIDSASLTVSGVRKGRVYLLYHAGTGYNCVVTMKDTAVGTKTAASAYLEVRGRARSTDSGSFAYYAGPVKAKAAGVCVKWGGSTGGASYGSGFEHCG</sequence>
<dbReference type="GO" id="GO:0005524">
    <property type="term" value="F:ATP binding"/>
    <property type="evidence" value="ECO:0007669"/>
    <property type="project" value="UniProtKB-KW"/>
</dbReference>
<reference evidence="12 13" key="1">
    <citation type="submission" date="2016-06" db="EMBL/GenBank/DDBJ databases">
        <authorList>
            <person name="Kjaerup R.B."/>
            <person name="Dalgaard T.S."/>
            <person name="Juul-Madsen H.R."/>
        </authorList>
    </citation>
    <scope>NUCLEOTIDE SEQUENCE [LARGE SCALE GENOMIC DNA]</scope>
    <source>
        <strain evidence="12 13">DSM 43904</strain>
    </source>
</reference>
<dbReference type="SUPFAM" id="SSF56112">
    <property type="entry name" value="Protein kinase-like (PK-like)"/>
    <property type="match status" value="1"/>
</dbReference>
<name>A0A1C5H4L9_9ACTN</name>
<dbReference type="PROSITE" id="PS50011">
    <property type="entry name" value="PROTEIN_KINASE_DOM"/>
    <property type="match status" value="1"/>
</dbReference>
<feature type="compositionally biased region" description="Low complexity" evidence="9">
    <location>
        <begin position="602"/>
        <end position="616"/>
    </location>
</feature>
<protein>
    <recommendedName>
        <fullName evidence="1">non-specific serine/threonine protein kinase</fullName>
        <ecNumber evidence="1">2.7.11.1</ecNumber>
    </recommendedName>
</protein>
<evidence type="ECO:0000256" key="5">
    <source>
        <dbReference type="ARBA" id="ARBA00022777"/>
    </source>
</evidence>
<comment type="catalytic activity">
    <reaction evidence="7">
        <text>L-threonyl-[protein] + ATP = O-phospho-L-threonyl-[protein] + ADP + H(+)</text>
        <dbReference type="Rhea" id="RHEA:46608"/>
        <dbReference type="Rhea" id="RHEA-COMP:11060"/>
        <dbReference type="Rhea" id="RHEA-COMP:11605"/>
        <dbReference type="ChEBI" id="CHEBI:15378"/>
        <dbReference type="ChEBI" id="CHEBI:30013"/>
        <dbReference type="ChEBI" id="CHEBI:30616"/>
        <dbReference type="ChEBI" id="CHEBI:61977"/>
        <dbReference type="ChEBI" id="CHEBI:456216"/>
        <dbReference type="EC" id="2.7.11.1"/>
    </reaction>
</comment>
<evidence type="ECO:0000256" key="3">
    <source>
        <dbReference type="ARBA" id="ARBA00022679"/>
    </source>
</evidence>
<feature type="compositionally biased region" description="Low complexity" evidence="9">
    <location>
        <begin position="459"/>
        <end position="474"/>
    </location>
</feature>
<keyword evidence="13" id="KW-1185">Reference proteome</keyword>
<dbReference type="CDD" id="cd14014">
    <property type="entry name" value="STKc_PknB_like"/>
    <property type="match status" value="1"/>
</dbReference>
<dbReference type="Proteomes" id="UP000198217">
    <property type="component" value="Chromosome I"/>
</dbReference>
<keyword evidence="10" id="KW-0812">Transmembrane</keyword>
<evidence type="ECO:0000256" key="7">
    <source>
        <dbReference type="ARBA" id="ARBA00047899"/>
    </source>
</evidence>
<dbReference type="FunFam" id="3.30.200.20:FF:000035">
    <property type="entry name" value="Serine/threonine protein kinase Stk1"/>
    <property type="match status" value="1"/>
</dbReference>
<evidence type="ECO:0000256" key="6">
    <source>
        <dbReference type="ARBA" id="ARBA00022840"/>
    </source>
</evidence>
<dbReference type="Gene3D" id="1.10.510.10">
    <property type="entry name" value="Transferase(Phosphotransferase) domain 1"/>
    <property type="match status" value="1"/>
</dbReference>
<evidence type="ECO:0000313" key="12">
    <source>
        <dbReference type="EMBL" id="SCG40944.1"/>
    </source>
</evidence>
<dbReference type="Pfam" id="PF00069">
    <property type="entry name" value="Pkinase"/>
    <property type="match status" value="1"/>
</dbReference>
<feature type="domain" description="Protein kinase" evidence="11">
    <location>
        <begin position="51"/>
        <end position="317"/>
    </location>
</feature>
<keyword evidence="4" id="KW-0547">Nucleotide-binding</keyword>
<dbReference type="FunFam" id="1.10.510.10:FF:000021">
    <property type="entry name" value="Serine/threonine protein kinase"/>
    <property type="match status" value="1"/>
</dbReference>
<feature type="compositionally biased region" description="Pro residues" evidence="9">
    <location>
        <begin position="405"/>
        <end position="417"/>
    </location>
</feature>
<organism evidence="12 13">
    <name type="scientific">Micromonospora echinaurantiaca</name>
    <dbReference type="NCBI Taxonomy" id="47857"/>
    <lineage>
        <taxon>Bacteria</taxon>
        <taxon>Bacillati</taxon>
        <taxon>Actinomycetota</taxon>
        <taxon>Actinomycetes</taxon>
        <taxon>Micromonosporales</taxon>
        <taxon>Micromonosporaceae</taxon>
        <taxon>Micromonospora</taxon>
    </lineage>
</organism>
<evidence type="ECO:0000256" key="1">
    <source>
        <dbReference type="ARBA" id="ARBA00012513"/>
    </source>
</evidence>
<dbReference type="EMBL" id="LT607750">
    <property type="protein sequence ID" value="SCG40944.1"/>
    <property type="molecule type" value="Genomic_DNA"/>
</dbReference>
<evidence type="ECO:0000256" key="2">
    <source>
        <dbReference type="ARBA" id="ARBA00022527"/>
    </source>
</evidence>
<evidence type="ECO:0000313" key="13">
    <source>
        <dbReference type="Proteomes" id="UP000198217"/>
    </source>
</evidence>
<evidence type="ECO:0000256" key="10">
    <source>
        <dbReference type="SAM" id="Phobius"/>
    </source>
</evidence>
<keyword evidence="10" id="KW-1133">Transmembrane helix</keyword>
<dbReference type="InterPro" id="IPR011009">
    <property type="entry name" value="Kinase-like_dom_sf"/>
</dbReference>
<proteinExistence type="predicted"/>
<feature type="region of interest" description="Disordered" evidence="9">
    <location>
        <begin position="531"/>
        <end position="628"/>
    </location>
</feature>
<comment type="catalytic activity">
    <reaction evidence="8">
        <text>L-seryl-[protein] + ATP = O-phospho-L-seryl-[protein] + ADP + H(+)</text>
        <dbReference type="Rhea" id="RHEA:17989"/>
        <dbReference type="Rhea" id="RHEA-COMP:9863"/>
        <dbReference type="Rhea" id="RHEA-COMP:11604"/>
        <dbReference type="ChEBI" id="CHEBI:15378"/>
        <dbReference type="ChEBI" id="CHEBI:29999"/>
        <dbReference type="ChEBI" id="CHEBI:30616"/>
        <dbReference type="ChEBI" id="CHEBI:83421"/>
        <dbReference type="ChEBI" id="CHEBI:456216"/>
        <dbReference type="EC" id="2.7.11.1"/>
    </reaction>
</comment>
<evidence type="ECO:0000256" key="9">
    <source>
        <dbReference type="SAM" id="MobiDB-lite"/>
    </source>
</evidence>
<keyword evidence="6" id="KW-0067">ATP-binding</keyword>